<evidence type="ECO:0000256" key="1">
    <source>
        <dbReference type="SAM" id="Phobius"/>
    </source>
</evidence>
<evidence type="ECO:0000313" key="3">
    <source>
        <dbReference type="Proteomes" id="UP000774326"/>
    </source>
</evidence>
<protein>
    <submittedName>
        <fullName evidence="2">Uncharacterized protein</fullName>
    </submittedName>
</protein>
<feature type="transmembrane region" description="Helical" evidence="1">
    <location>
        <begin position="59"/>
        <end position="81"/>
    </location>
</feature>
<sequence>MPQVLKDISQTSSSGGLLRTFILIFISSLPWPIFNVAGLRETNLWTSLSRDIRESMAGLISWSVGMSCSPSVPILAASAMFNNNSKSEKAGKMLWLVMYLSPSSEVEPSHLIVAKFTDSDTVKPMDIEKA</sequence>
<dbReference type="EMBL" id="JAEUBG010001678">
    <property type="protein sequence ID" value="KAH3686045.1"/>
    <property type="molecule type" value="Genomic_DNA"/>
</dbReference>
<keyword evidence="1" id="KW-1133">Transmembrane helix</keyword>
<keyword evidence="1" id="KW-0472">Membrane</keyword>
<evidence type="ECO:0000313" key="2">
    <source>
        <dbReference type="EMBL" id="KAH3686045.1"/>
    </source>
</evidence>
<feature type="transmembrane region" description="Helical" evidence="1">
    <location>
        <begin position="21"/>
        <end position="39"/>
    </location>
</feature>
<dbReference type="Proteomes" id="UP000774326">
    <property type="component" value="Unassembled WGS sequence"/>
</dbReference>
<gene>
    <name evidence="2" type="ORF">WICPIJ_002964</name>
</gene>
<proteinExistence type="predicted"/>
<keyword evidence="1" id="KW-0812">Transmembrane</keyword>
<keyword evidence="3" id="KW-1185">Reference proteome</keyword>
<accession>A0A9P8TPA9</accession>
<reference evidence="2" key="2">
    <citation type="submission" date="2021-01" db="EMBL/GenBank/DDBJ databases">
        <authorList>
            <person name="Schikora-Tamarit M.A."/>
        </authorList>
    </citation>
    <scope>NUCLEOTIDE SEQUENCE</scope>
    <source>
        <strain evidence="2">CBS2887</strain>
    </source>
</reference>
<dbReference type="AlphaFoldDB" id="A0A9P8TPA9"/>
<comment type="caution">
    <text evidence="2">The sequence shown here is derived from an EMBL/GenBank/DDBJ whole genome shotgun (WGS) entry which is preliminary data.</text>
</comment>
<reference evidence="2" key="1">
    <citation type="journal article" date="2021" name="Open Biol.">
        <title>Shared evolutionary footprints suggest mitochondrial oxidative damage underlies multiple complex I losses in fungi.</title>
        <authorList>
            <person name="Schikora-Tamarit M.A."/>
            <person name="Marcet-Houben M."/>
            <person name="Nosek J."/>
            <person name="Gabaldon T."/>
        </authorList>
    </citation>
    <scope>NUCLEOTIDE SEQUENCE</scope>
    <source>
        <strain evidence="2">CBS2887</strain>
    </source>
</reference>
<name>A0A9P8TPA9_WICPI</name>
<organism evidence="2 3">
    <name type="scientific">Wickerhamomyces pijperi</name>
    <name type="common">Yeast</name>
    <name type="synonym">Pichia pijperi</name>
    <dbReference type="NCBI Taxonomy" id="599730"/>
    <lineage>
        <taxon>Eukaryota</taxon>
        <taxon>Fungi</taxon>
        <taxon>Dikarya</taxon>
        <taxon>Ascomycota</taxon>
        <taxon>Saccharomycotina</taxon>
        <taxon>Saccharomycetes</taxon>
        <taxon>Phaffomycetales</taxon>
        <taxon>Wickerhamomycetaceae</taxon>
        <taxon>Wickerhamomyces</taxon>
    </lineage>
</organism>